<dbReference type="InterPro" id="IPR021109">
    <property type="entry name" value="Peptidase_aspartic_dom_sf"/>
</dbReference>
<reference evidence="2 3" key="1">
    <citation type="submission" date="2018-08" db="EMBL/GenBank/DDBJ databases">
        <authorList>
            <person name="Laetsch R D."/>
            <person name="Stevens L."/>
            <person name="Kumar S."/>
            <person name="Blaxter L. M."/>
        </authorList>
    </citation>
    <scope>NUCLEOTIDE SEQUENCE [LARGE SCALE GENOMIC DNA]</scope>
</reference>
<accession>A0A3P7L2R2</accession>
<protein>
    <recommendedName>
        <fullName evidence="1">DUF1758 domain-containing protein</fullName>
    </recommendedName>
</protein>
<dbReference type="EMBL" id="UYRW01017640">
    <property type="protein sequence ID" value="VDN04453.1"/>
    <property type="molecule type" value="Genomic_DNA"/>
</dbReference>
<proteinExistence type="predicted"/>
<feature type="domain" description="DUF1758" evidence="1">
    <location>
        <begin position="4"/>
        <end position="100"/>
    </location>
</feature>
<dbReference type="InterPro" id="IPR008737">
    <property type="entry name" value="DUF1758"/>
</dbReference>
<dbReference type="OrthoDB" id="5873780at2759"/>
<name>A0A3P7L2R2_ONCOC</name>
<gene>
    <name evidence="2" type="ORF">NOO_LOCUS13690</name>
</gene>
<evidence type="ECO:0000313" key="3">
    <source>
        <dbReference type="Proteomes" id="UP000271087"/>
    </source>
</evidence>
<feature type="non-terminal residue" evidence="2">
    <location>
        <position position="1"/>
    </location>
</feature>
<keyword evidence="3" id="KW-1185">Reference proteome</keyword>
<dbReference type="AlphaFoldDB" id="A0A3P7L2R2"/>
<organism evidence="2 3">
    <name type="scientific">Onchocerca ochengi</name>
    <name type="common">Filarial nematode worm</name>
    <dbReference type="NCBI Taxonomy" id="42157"/>
    <lineage>
        <taxon>Eukaryota</taxon>
        <taxon>Metazoa</taxon>
        <taxon>Ecdysozoa</taxon>
        <taxon>Nematoda</taxon>
        <taxon>Chromadorea</taxon>
        <taxon>Rhabditida</taxon>
        <taxon>Spirurina</taxon>
        <taxon>Spiruromorpha</taxon>
        <taxon>Filarioidea</taxon>
        <taxon>Onchocercidae</taxon>
        <taxon>Onchocerca</taxon>
    </lineage>
</organism>
<dbReference type="Gene3D" id="2.40.70.10">
    <property type="entry name" value="Acid Proteases"/>
    <property type="match status" value="1"/>
</dbReference>
<evidence type="ECO:0000313" key="2">
    <source>
        <dbReference type="EMBL" id="VDN04453.1"/>
    </source>
</evidence>
<evidence type="ECO:0000259" key="1">
    <source>
        <dbReference type="Pfam" id="PF05585"/>
    </source>
</evidence>
<dbReference type="Pfam" id="PF05585">
    <property type="entry name" value="DUF1758"/>
    <property type="match status" value="1"/>
</dbReference>
<dbReference type="Proteomes" id="UP000271087">
    <property type="component" value="Unassembled WGS sequence"/>
</dbReference>
<sequence>PKTPEIQEKALALFDCGSQSSFVSNDLAKQLNLKGNEDEIRIASIGNEIPKPCLTTKVEIAGRMGETEVIRFEAHTVDYLINKLQVVGLNDHDLASINDLDQLMSRKVIGNNLIFELTEIGKAQNFKSGFSLLHTAWTYVSRKWIHNFDVSS</sequence>